<accession>A0A1G4TWU4</accession>
<dbReference type="STRING" id="624147.SAMN04487970_10749"/>
<dbReference type="EMBL" id="FMTT01000074">
    <property type="protein sequence ID" value="SCW85882.1"/>
    <property type="molecule type" value="Genomic_DNA"/>
</dbReference>
<keyword evidence="2" id="KW-1185">Reference proteome</keyword>
<organism evidence="1 2">
    <name type="scientific">Paenibacillus tianmuensis</name>
    <dbReference type="NCBI Taxonomy" id="624147"/>
    <lineage>
        <taxon>Bacteria</taxon>
        <taxon>Bacillati</taxon>
        <taxon>Bacillota</taxon>
        <taxon>Bacilli</taxon>
        <taxon>Bacillales</taxon>
        <taxon>Paenibacillaceae</taxon>
        <taxon>Paenibacillus</taxon>
    </lineage>
</organism>
<protein>
    <submittedName>
        <fullName evidence="1">Uncharacterized protein</fullName>
    </submittedName>
</protein>
<evidence type="ECO:0000313" key="1">
    <source>
        <dbReference type="EMBL" id="SCW85882.1"/>
    </source>
</evidence>
<dbReference type="OrthoDB" id="2680678at2"/>
<sequence>MEEPKIRIIGGRIQQKKLTSSLDERVFAAGKAHIWLSMLKDKMVPVRWYKPNKNGTKIKFIYPQTQKEWDDSFSELKAFIATTNEKHGMDMRIE</sequence>
<dbReference type="AlphaFoldDB" id="A0A1G4TWU4"/>
<reference evidence="2" key="1">
    <citation type="submission" date="2016-10" db="EMBL/GenBank/DDBJ databases">
        <authorList>
            <person name="Varghese N."/>
            <person name="Submissions S."/>
        </authorList>
    </citation>
    <scope>NUCLEOTIDE SEQUENCE [LARGE SCALE GENOMIC DNA]</scope>
    <source>
        <strain evidence="2">CGMCC 1.8946</strain>
    </source>
</reference>
<gene>
    <name evidence="1" type="ORF">SAMN04487970_10749</name>
</gene>
<dbReference type="Proteomes" id="UP000198601">
    <property type="component" value="Unassembled WGS sequence"/>
</dbReference>
<name>A0A1G4TWU4_9BACL</name>
<proteinExistence type="predicted"/>
<evidence type="ECO:0000313" key="2">
    <source>
        <dbReference type="Proteomes" id="UP000198601"/>
    </source>
</evidence>
<dbReference type="RefSeq" id="WP_090677055.1">
    <property type="nucleotide sequence ID" value="NZ_FMTT01000074.1"/>
</dbReference>